<gene>
    <name evidence="5" type="ORF">TCM_007159</name>
</gene>
<proteinExistence type="predicted"/>
<sequence>MMAETDQGFEGDQGTATTTSFPQLLFGGDDDVVSLDLGQSFNYTYSSFPAHEKTPKMLCFGGQQTDAEIVFGESAASTTKTATTPQRSGVTCSDSSSASSGNNNKSVKTPSKSTRKRDRGRESVECTGAIVTAQPVSQRTNKKSKVENPATSTGHAKARKEKVGDRITALQQLVSPFGKIRHRYSMKRWVISGSCTTRSKSCALLICNTYLTVGKTEVKNHERT</sequence>
<dbReference type="HOGENOM" id="CLU_1346292_0_0_1"/>
<dbReference type="Proteomes" id="UP000026915">
    <property type="component" value="Chromosome 2"/>
</dbReference>
<organism evidence="5 6">
    <name type="scientific">Theobroma cacao</name>
    <name type="common">Cacao</name>
    <name type="synonym">Cocoa</name>
    <dbReference type="NCBI Taxonomy" id="3641"/>
    <lineage>
        <taxon>Eukaryota</taxon>
        <taxon>Viridiplantae</taxon>
        <taxon>Streptophyta</taxon>
        <taxon>Embryophyta</taxon>
        <taxon>Tracheophyta</taxon>
        <taxon>Spermatophyta</taxon>
        <taxon>Magnoliopsida</taxon>
        <taxon>eudicotyledons</taxon>
        <taxon>Gunneridae</taxon>
        <taxon>Pentapetalae</taxon>
        <taxon>rosids</taxon>
        <taxon>malvids</taxon>
        <taxon>Malvales</taxon>
        <taxon>Malvaceae</taxon>
        <taxon>Byttnerioideae</taxon>
        <taxon>Theobroma</taxon>
    </lineage>
</organism>
<dbReference type="InterPro" id="IPR045239">
    <property type="entry name" value="bHLH95_bHLH"/>
</dbReference>
<accession>A0A061E020</accession>
<keyword evidence="6" id="KW-1185">Reference proteome</keyword>
<dbReference type="GO" id="GO:0005634">
    <property type="term" value="C:nucleus"/>
    <property type="evidence" value="ECO:0007669"/>
    <property type="project" value="UniProtKB-SubCell"/>
</dbReference>
<evidence type="ECO:0000256" key="4">
    <source>
        <dbReference type="SAM" id="MobiDB-lite"/>
    </source>
</evidence>
<feature type="region of interest" description="Disordered" evidence="4">
    <location>
        <begin position="1"/>
        <end position="22"/>
    </location>
</feature>
<keyword evidence="2 5" id="KW-0238">DNA-binding</keyword>
<reference evidence="5 6" key="1">
    <citation type="journal article" date="2013" name="Genome Biol.">
        <title>The genome sequence of the most widely cultivated cacao type and its use to identify candidate genes regulating pod color.</title>
        <authorList>
            <person name="Motamayor J.C."/>
            <person name="Mockaitis K."/>
            <person name="Schmutz J."/>
            <person name="Haiminen N."/>
            <person name="Iii D.L."/>
            <person name="Cornejo O."/>
            <person name="Findley S.D."/>
            <person name="Zheng P."/>
            <person name="Utro F."/>
            <person name="Royaert S."/>
            <person name="Saski C."/>
            <person name="Jenkins J."/>
            <person name="Podicheti R."/>
            <person name="Zhao M."/>
            <person name="Scheffler B.E."/>
            <person name="Stack J.C."/>
            <person name="Feltus F.A."/>
            <person name="Mustiga G.M."/>
            <person name="Amores F."/>
            <person name="Phillips W."/>
            <person name="Marelli J.P."/>
            <person name="May G.D."/>
            <person name="Shapiro H."/>
            <person name="Ma J."/>
            <person name="Bustamante C.D."/>
            <person name="Schnell R.J."/>
            <person name="Main D."/>
            <person name="Gilbert D."/>
            <person name="Parida L."/>
            <person name="Kuhn D.N."/>
        </authorList>
    </citation>
    <scope>NUCLEOTIDE SEQUENCE [LARGE SCALE GENOMIC DNA]</scope>
    <source>
        <strain evidence="6">cv. Matina 1-6</strain>
    </source>
</reference>
<feature type="region of interest" description="Disordered" evidence="4">
    <location>
        <begin position="77"/>
        <end position="163"/>
    </location>
</feature>
<evidence type="ECO:0000256" key="1">
    <source>
        <dbReference type="ARBA" id="ARBA00004123"/>
    </source>
</evidence>
<dbReference type="PANTHER" id="PTHR16223:SF335">
    <property type="entry name" value="TRANSCRIPTION FACTOR BHLH113"/>
    <property type="match status" value="1"/>
</dbReference>
<comment type="subcellular location">
    <subcellularLocation>
        <location evidence="1">Nucleus</location>
    </subcellularLocation>
</comment>
<protein>
    <submittedName>
        <fullName evidence="5">Basic helix-loop-helix DNA-binding superfamily protein, putative isoform 2</fullName>
    </submittedName>
</protein>
<evidence type="ECO:0000313" key="6">
    <source>
        <dbReference type="Proteomes" id="UP000026915"/>
    </source>
</evidence>
<dbReference type="AlphaFoldDB" id="A0A061E020"/>
<dbReference type="PANTHER" id="PTHR16223">
    <property type="entry name" value="TRANSCRIPTION FACTOR BHLH83-RELATED"/>
    <property type="match status" value="1"/>
</dbReference>
<dbReference type="InterPro" id="IPR045843">
    <property type="entry name" value="IND-like"/>
</dbReference>
<evidence type="ECO:0000256" key="2">
    <source>
        <dbReference type="ARBA" id="ARBA00023125"/>
    </source>
</evidence>
<dbReference type="GO" id="GO:0003677">
    <property type="term" value="F:DNA binding"/>
    <property type="evidence" value="ECO:0007669"/>
    <property type="project" value="UniProtKB-KW"/>
</dbReference>
<dbReference type="Gramene" id="EOX98384">
    <property type="protein sequence ID" value="EOX98384"/>
    <property type="gene ID" value="TCM_007159"/>
</dbReference>
<feature type="compositionally biased region" description="Low complexity" evidence="4">
    <location>
        <begin position="93"/>
        <end position="106"/>
    </location>
</feature>
<evidence type="ECO:0000256" key="3">
    <source>
        <dbReference type="ARBA" id="ARBA00023242"/>
    </source>
</evidence>
<dbReference type="GO" id="GO:0003700">
    <property type="term" value="F:DNA-binding transcription factor activity"/>
    <property type="evidence" value="ECO:0007669"/>
    <property type="project" value="InterPro"/>
</dbReference>
<name>A0A061E020_THECC</name>
<evidence type="ECO:0000313" key="5">
    <source>
        <dbReference type="EMBL" id="EOX98384.1"/>
    </source>
</evidence>
<dbReference type="CDD" id="cd11393">
    <property type="entry name" value="bHLH_AtbHLH_like"/>
    <property type="match status" value="1"/>
</dbReference>
<keyword evidence="3" id="KW-0539">Nucleus</keyword>
<dbReference type="EMBL" id="CM001880">
    <property type="protein sequence ID" value="EOX98384.1"/>
    <property type="molecule type" value="Genomic_DNA"/>
</dbReference>